<feature type="transmembrane region" description="Helical" evidence="1">
    <location>
        <begin position="27"/>
        <end position="49"/>
    </location>
</feature>
<reference evidence="3 4" key="1">
    <citation type="submission" date="2016-10" db="EMBL/GenBank/DDBJ databases">
        <title>The whole genome sequencing and assembly of Bacillus simplex DSM 1321 strain.</title>
        <authorList>
            <person name="Park M.-K."/>
            <person name="Lee Y.-J."/>
            <person name="Yi H."/>
            <person name="Bahn Y.-S."/>
            <person name="Kim J.F."/>
            <person name="Lee D.-W."/>
        </authorList>
    </citation>
    <scope>NUCLEOTIDE SEQUENCE [LARGE SCALE GENOMIC DNA]</scope>
    <source>
        <strain evidence="3 4">DSM 1321</strain>
    </source>
</reference>
<dbReference type="EMBL" id="CP017704">
    <property type="protein sequence ID" value="ASS95328.1"/>
    <property type="molecule type" value="Genomic_DNA"/>
</dbReference>
<protein>
    <submittedName>
        <fullName evidence="3">Undecaprenyl-diphosphatase</fullName>
    </submittedName>
</protein>
<dbReference type="OrthoDB" id="9789113at2"/>
<dbReference type="PANTHER" id="PTHR14969">
    <property type="entry name" value="SPHINGOSINE-1-PHOSPHATE PHOSPHOHYDROLASE"/>
    <property type="match status" value="1"/>
</dbReference>
<dbReference type="SMART" id="SM00014">
    <property type="entry name" value="acidPPc"/>
    <property type="match status" value="1"/>
</dbReference>
<dbReference type="GeneID" id="56474316"/>
<dbReference type="GO" id="GO:0005886">
    <property type="term" value="C:plasma membrane"/>
    <property type="evidence" value="ECO:0007669"/>
    <property type="project" value="InterPro"/>
</dbReference>
<evidence type="ECO:0000313" key="3">
    <source>
        <dbReference type="EMBL" id="ASS95328.1"/>
    </source>
</evidence>
<feature type="transmembrane region" description="Helical" evidence="1">
    <location>
        <begin position="127"/>
        <end position="145"/>
    </location>
</feature>
<feature type="transmembrane region" description="Helical" evidence="1">
    <location>
        <begin position="56"/>
        <end position="78"/>
    </location>
</feature>
<proteinExistence type="predicted"/>
<dbReference type="GO" id="GO:0050380">
    <property type="term" value="F:undecaprenyl-diphosphatase activity"/>
    <property type="evidence" value="ECO:0007669"/>
    <property type="project" value="InterPro"/>
</dbReference>
<keyword evidence="1" id="KW-1133">Transmembrane helix</keyword>
<dbReference type="InterPro" id="IPR000326">
    <property type="entry name" value="PAP2/HPO"/>
</dbReference>
<dbReference type="InterPro" id="IPR033879">
    <property type="entry name" value="UPP_Pase"/>
</dbReference>
<dbReference type="CDD" id="cd03385">
    <property type="entry name" value="PAP2_BcrC_like"/>
    <property type="match status" value="1"/>
</dbReference>
<dbReference type="Gene3D" id="1.20.144.10">
    <property type="entry name" value="Phosphatidic acid phosphatase type 2/haloperoxidase"/>
    <property type="match status" value="1"/>
</dbReference>
<dbReference type="AlphaFoldDB" id="A0A223EJA7"/>
<organism evidence="3 4">
    <name type="scientific">Peribacillus simplex NBRC 15720 = DSM 1321</name>
    <dbReference type="NCBI Taxonomy" id="1349754"/>
    <lineage>
        <taxon>Bacteria</taxon>
        <taxon>Bacillati</taxon>
        <taxon>Bacillota</taxon>
        <taxon>Bacilli</taxon>
        <taxon>Bacillales</taxon>
        <taxon>Bacillaceae</taxon>
        <taxon>Peribacillus</taxon>
    </lineage>
</organism>
<feature type="domain" description="Phosphatidic acid phosphatase type 2/haloperoxidase" evidence="2">
    <location>
        <begin position="58"/>
        <end position="166"/>
    </location>
</feature>
<feature type="transmembrane region" description="Helical" evidence="1">
    <location>
        <begin position="98"/>
        <end position="120"/>
    </location>
</feature>
<evidence type="ECO:0000313" key="4">
    <source>
        <dbReference type="Proteomes" id="UP000214618"/>
    </source>
</evidence>
<keyword evidence="1" id="KW-0472">Membrane</keyword>
<evidence type="ECO:0000256" key="1">
    <source>
        <dbReference type="SAM" id="Phobius"/>
    </source>
</evidence>
<dbReference type="RefSeq" id="WP_063236391.1">
    <property type="nucleotide sequence ID" value="NZ_BCVO01000049.1"/>
</dbReference>
<sequence length="204" mass="23283">MALSEMNSKLFRMINNLGKQYTDLNPFFVFIAEYMIFFLVLAVLMFLFSRRNKNRIMVICAFITLVISEILAKIAAQFHSNYQPFAELSNVNKLVEKAVNNSFPSDHTIIFFSFCITFWLFKRGWGFLWGILAVFVGISRIWVGVHYPADVIVGAIISIVSATIVYKIVLNLSLTKKFLGNHEMGEQSILSALSKQKKGKSKDF</sequence>
<dbReference type="PANTHER" id="PTHR14969:SF13">
    <property type="entry name" value="AT30094P"/>
    <property type="match status" value="1"/>
</dbReference>
<accession>A0A223EJA7</accession>
<name>A0A223EJA7_9BACI</name>
<feature type="transmembrane region" description="Helical" evidence="1">
    <location>
        <begin position="151"/>
        <end position="169"/>
    </location>
</feature>
<keyword evidence="1" id="KW-0812">Transmembrane</keyword>
<dbReference type="SUPFAM" id="SSF48317">
    <property type="entry name" value="Acid phosphatase/Vanadium-dependent haloperoxidase"/>
    <property type="match status" value="1"/>
</dbReference>
<dbReference type="InterPro" id="IPR036938">
    <property type="entry name" value="PAP2/HPO_sf"/>
</dbReference>
<gene>
    <name evidence="3" type="ORF">BS1321_16265</name>
</gene>
<dbReference type="Proteomes" id="UP000214618">
    <property type="component" value="Chromosome"/>
</dbReference>
<evidence type="ECO:0000259" key="2">
    <source>
        <dbReference type="SMART" id="SM00014"/>
    </source>
</evidence>
<dbReference type="Pfam" id="PF01569">
    <property type="entry name" value="PAP2"/>
    <property type="match status" value="1"/>
</dbReference>